<feature type="transmembrane region" description="Helical" evidence="1">
    <location>
        <begin position="403"/>
        <end position="420"/>
    </location>
</feature>
<protein>
    <submittedName>
        <fullName evidence="2">Uncharacterized protein</fullName>
    </submittedName>
</protein>
<evidence type="ECO:0000313" key="3">
    <source>
        <dbReference type="Proteomes" id="UP001219525"/>
    </source>
</evidence>
<keyword evidence="1" id="KW-0472">Membrane</keyword>
<feature type="transmembrane region" description="Helical" evidence="1">
    <location>
        <begin position="487"/>
        <end position="507"/>
    </location>
</feature>
<comment type="caution">
    <text evidence="2">The sequence shown here is derived from an EMBL/GenBank/DDBJ whole genome shotgun (WGS) entry which is preliminary data.</text>
</comment>
<proteinExistence type="predicted"/>
<evidence type="ECO:0000256" key="1">
    <source>
        <dbReference type="SAM" id="Phobius"/>
    </source>
</evidence>
<accession>A0AAD6V113</accession>
<keyword evidence="1" id="KW-1133">Transmembrane helix</keyword>
<reference evidence="2" key="1">
    <citation type="submission" date="2023-03" db="EMBL/GenBank/DDBJ databases">
        <title>Massive genome expansion in bonnet fungi (Mycena s.s.) driven by repeated elements and novel gene families across ecological guilds.</title>
        <authorList>
            <consortium name="Lawrence Berkeley National Laboratory"/>
            <person name="Harder C.B."/>
            <person name="Miyauchi S."/>
            <person name="Viragh M."/>
            <person name="Kuo A."/>
            <person name="Thoen E."/>
            <person name="Andreopoulos B."/>
            <person name="Lu D."/>
            <person name="Skrede I."/>
            <person name="Drula E."/>
            <person name="Henrissat B."/>
            <person name="Morin E."/>
            <person name="Kohler A."/>
            <person name="Barry K."/>
            <person name="LaButti K."/>
            <person name="Morin E."/>
            <person name="Salamov A."/>
            <person name="Lipzen A."/>
            <person name="Mereny Z."/>
            <person name="Hegedus B."/>
            <person name="Baldrian P."/>
            <person name="Stursova M."/>
            <person name="Weitz H."/>
            <person name="Taylor A."/>
            <person name="Grigoriev I.V."/>
            <person name="Nagy L.G."/>
            <person name="Martin F."/>
            <person name="Kauserud H."/>
        </authorList>
    </citation>
    <scope>NUCLEOTIDE SEQUENCE</scope>
    <source>
        <strain evidence="2">9144</strain>
    </source>
</reference>
<sequence>MHGVYDGRFVREVKGRDGHLFLDRPGTTLPVILTIHTDGVNPNRTTHRGNSDSITIISVSNPALPMDLMNQPEHRQPLAVIPGPVEPPDIQPYLRMFFDEAVESYETGTHFTRTANYPEGRDIEFIFGISVHDLVAARRAGGMASHSSYFYCTSCTCCDRETLYDTAFHKWEHADTEFLRRKAYEWRDARTLTERDKIFEEFGTRWSEHWRLSYYDPHIMLVTEPMHCVLQGNAHYHCRHVLRLSASSLHSKEDQVTAYDYDWPPYDPNVPDEFKISKEDWIGDVARIHTSLSLALQGEGSITWETLRSRLGRMRLFPLKFVVFSLGLNRQVQGKDRGVLATTRAQFREKQPLARDDAVAQVTARTLKFVQTVISDTATPSHISSVPANFGTAAAGSMKADEWRILTSIYLPIALIILWGDVDPSPPNLAALDHTMALFQAIILMCLYSTSQDRAERFRNHLKYWVDNLYRLYPHTKDQHRRTNIHVAFHIHDFLLLFGPVMGWWAFPFERMFGFLQRTNTNNHIGGELEQTILLSYQRGANIRRLLRRPNCPPIFKHMKALFDDAFGLKSSSNKNSGEHAYFTHNNITYARASTHLGDSIVFYYPTPETTGPIPGCIQKIETNNNKTMFHIQRQAPLQADETDPFARFPDFPAKTYSCFLDDGPLDVVNPEQVVSHGARYVFSRERAVLLNLSRVGPKPSCAFLALYSRAGLESGASRRATSY</sequence>
<dbReference type="AlphaFoldDB" id="A0AAD6V113"/>
<gene>
    <name evidence="2" type="ORF">GGX14DRAFT_377706</name>
</gene>
<feature type="transmembrane region" description="Helical" evidence="1">
    <location>
        <begin position="432"/>
        <end position="450"/>
    </location>
</feature>
<dbReference type="Proteomes" id="UP001219525">
    <property type="component" value="Unassembled WGS sequence"/>
</dbReference>
<evidence type="ECO:0000313" key="2">
    <source>
        <dbReference type="EMBL" id="KAJ7194686.1"/>
    </source>
</evidence>
<dbReference type="PANTHER" id="PTHR46579">
    <property type="entry name" value="F5/8 TYPE C DOMAIN-CONTAINING PROTEIN-RELATED"/>
    <property type="match status" value="1"/>
</dbReference>
<keyword evidence="1" id="KW-0812">Transmembrane</keyword>
<dbReference type="EMBL" id="JARJCW010000096">
    <property type="protein sequence ID" value="KAJ7194686.1"/>
    <property type="molecule type" value="Genomic_DNA"/>
</dbReference>
<keyword evidence="3" id="KW-1185">Reference proteome</keyword>
<name>A0AAD6V113_9AGAR</name>
<dbReference type="PANTHER" id="PTHR46579:SF1">
    <property type="entry name" value="F5_8 TYPE C DOMAIN-CONTAINING PROTEIN"/>
    <property type="match status" value="1"/>
</dbReference>
<organism evidence="2 3">
    <name type="scientific">Mycena pura</name>
    <dbReference type="NCBI Taxonomy" id="153505"/>
    <lineage>
        <taxon>Eukaryota</taxon>
        <taxon>Fungi</taxon>
        <taxon>Dikarya</taxon>
        <taxon>Basidiomycota</taxon>
        <taxon>Agaricomycotina</taxon>
        <taxon>Agaricomycetes</taxon>
        <taxon>Agaricomycetidae</taxon>
        <taxon>Agaricales</taxon>
        <taxon>Marasmiineae</taxon>
        <taxon>Mycenaceae</taxon>
        <taxon>Mycena</taxon>
    </lineage>
</organism>